<comment type="similarity">
    <text evidence="9">Belongs to the acetylglutamate kinase family. ArgB subfamily.</text>
</comment>
<comment type="function">
    <text evidence="9">Catalyzes the ATP-dependent phosphorylation of N-acetyl-L-glutamate.</text>
</comment>
<evidence type="ECO:0000256" key="8">
    <source>
        <dbReference type="ARBA" id="ARBA00048141"/>
    </source>
</evidence>
<dbReference type="PIRSF" id="PIRSF000728">
    <property type="entry name" value="NAGK"/>
    <property type="match status" value="1"/>
</dbReference>
<feature type="site" description="Transition state stabilizer" evidence="9">
    <location>
        <position position="243"/>
    </location>
</feature>
<comment type="pathway">
    <text evidence="1 9">Amino-acid biosynthesis; L-arginine biosynthesis; N(2)-acetyl-L-ornithine from L-glutamate: step 2/4.</text>
</comment>
<dbReference type="PRINTS" id="PR00474">
    <property type="entry name" value="GLU5KINASE"/>
</dbReference>
<evidence type="ECO:0000256" key="4">
    <source>
        <dbReference type="ARBA" id="ARBA00022679"/>
    </source>
</evidence>
<evidence type="ECO:0000256" key="2">
    <source>
        <dbReference type="ARBA" id="ARBA00022571"/>
    </source>
</evidence>
<dbReference type="InterPro" id="IPR041727">
    <property type="entry name" value="NAGK-C"/>
</dbReference>
<dbReference type="PANTHER" id="PTHR23342:SF0">
    <property type="entry name" value="N-ACETYLGLUTAMATE SYNTHASE, MITOCHONDRIAL"/>
    <property type="match status" value="1"/>
</dbReference>
<name>A0AA43UC58_9LACT</name>
<evidence type="ECO:0000256" key="3">
    <source>
        <dbReference type="ARBA" id="ARBA00022605"/>
    </source>
</evidence>
<dbReference type="Pfam" id="PF00696">
    <property type="entry name" value="AA_kinase"/>
    <property type="match status" value="1"/>
</dbReference>
<feature type="domain" description="Aspartate/glutamate/uridylate kinase" evidence="10">
    <location>
        <begin position="24"/>
        <end position="262"/>
    </location>
</feature>
<dbReference type="NCBIfam" id="TIGR00761">
    <property type="entry name" value="argB"/>
    <property type="match status" value="1"/>
</dbReference>
<keyword evidence="4 9" id="KW-0808">Transferase</keyword>
<accession>A0AA43UC58</accession>
<keyword evidence="5 9" id="KW-0547">Nucleotide-binding</keyword>
<evidence type="ECO:0000313" key="11">
    <source>
        <dbReference type="EMBL" id="MDO5457257.1"/>
    </source>
</evidence>
<dbReference type="HAMAP" id="MF_00082">
    <property type="entry name" value="ArgB"/>
    <property type="match status" value="1"/>
</dbReference>
<dbReference type="SUPFAM" id="SSF53633">
    <property type="entry name" value="Carbamate kinase-like"/>
    <property type="match status" value="1"/>
</dbReference>
<keyword evidence="12" id="KW-1185">Reference proteome</keyword>
<reference evidence="11" key="1">
    <citation type="submission" date="2023-07" db="EMBL/GenBank/DDBJ databases">
        <title>Between Cages and Wild: Unraveling the Impact of Captivity on Animal Microbiomes and Antimicrobial Resistance.</title>
        <authorList>
            <person name="Schmartz G.P."/>
            <person name="Rehner J."/>
            <person name="Schuff M.J."/>
            <person name="Becker S.L."/>
            <person name="Kravczyk M."/>
            <person name="Gurevich A."/>
            <person name="Francke R."/>
            <person name="Mueller R."/>
            <person name="Keller V."/>
            <person name="Keller A."/>
        </authorList>
    </citation>
    <scope>NUCLEOTIDE SEQUENCE</scope>
    <source>
        <strain evidence="11">S39M_St_73</strain>
    </source>
</reference>
<feature type="binding site" evidence="9">
    <location>
        <begin position="63"/>
        <end position="64"/>
    </location>
    <ligand>
        <name>substrate</name>
    </ligand>
</feature>
<dbReference type="GO" id="GO:0005524">
    <property type="term" value="F:ATP binding"/>
    <property type="evidence" value="ECO:0007669"/>
    <property type="project" value="UniProtKB-UniRule"/>
</dbReference>
<dbReference type="CDD" id="cd04250">
    <property type="entry name" value="AAK_NAGK-C"/>
    <property type="match status" value="1"/>
</dbReference>
<keyword evidence="9" id="KW-0963">Cytoplasm</keyword>
<feature type="site" description="Transition state stabilizer" evidence="9">
    <location>
        <position position="28"/>
    </location>
</feature>
<dbReference type="EC" id="2.7.2.8" evidence="9"/>
<sequence length="293" mass="32023">MVHSEKVEVLIEALPYVNRFYKQIIVIKYGGNAMTSEELKEAVLYDILLMKSVGMLPIIVHGGGPFISDMLGKLEIESEFVDGIRVTTEEAMEVVEMVLAGSVNNDIVKKFNHIGGRAIGISGMDDQFLKVKKAQSDSADYGYVGEIEDIEVDLIRQLIESDYVPVISSVGMGEDGKSYNINADTVASAIAGKIEADKFMLLTDIEGVLLDRNDPDSLVSHLSKKEAEDLIAQGIISGGMIPKVECCLDAIKQGVRAAHIIDGRMKHSLLLELFFDMGIGTMITNEKEKAHAD</sequence>
<feature type="binding site" evidence="9">
    <location>
        <position position="85"/>
    </location>
    <ligand>
        <name>substrate</name>
    </ligand>
</feature>
<dbReference type="Proteomes" id="UP001171751">
    <property type="component" value="Unassembled WGS sequence"/>
</dbReference>
<keyword evidence="7 9" id="KW-0067">ATP-binding</keyword>
<protein>
    <recommendedName>
        <fullName evidence="9">Acetylglutamate kinase</fullName>
        <ecNumber evidence="9">2.7.2.8</ecNumber>
    </recommendedName>
    <alternativeName>
        <fullName evidence="9">N-acetyl-L-glutamate 5-phosphotransferase</fullName>
    </alternativeName>
    <alternativeName>
        <fullName evidence="9">NAG kinase</fullName>
        <shortName evidence="9">NAGK</shortName>
    </alternativeName>
</protein>
<dbReference type="PANTHER" id="PTHR23342">
    <property type="entry name" value="N-ACETYLGLUTAMATE SYNTHASE"/>
    <property type="match status" value="1"/>
</dbReference>
<dbReference type="InterPro" id="IPR004662">
    <property type="entry name" value="AcgluKinase_fam"/>
</dbReference>
<dbReference type="InterPro" id="IPR036393">
    <property type="entry name" value="AceGlu_kinase-like_sf"/>
</dbReference>
<evidence type="ECO:0000256" key="9">
    <source>
        <dbReference type="HAMAP-Rule" id="MF_00082"/>
    </source>
</evidence>
<comment type="subcellular location">
    <subcellularLocation>
        <location evidence="9">Cytoplasm</location>
    </subcellularLocation>
</comment>
<keyword evidence="2 9" id="KW-0055">Arginine biosynthesis</keyword>
<evidence type="ECO:0000256" key="5">
    <source>
        <dbReference type="ARBA" id="ARBA00022741"/>
    </source>
</evidence>
<gene>
    <name evidence="9 11" type="primary">argB</name>
    <name evidence="11" type="ORF">Q4F26_02845</name>
</gene>
<dbReference type="AlphaFoldDB" id="A0AA43UC58"/>
<dbReference type="EMBL" id="JAUNQW010000008">
    <property type="protein sequence ID" value="MDO5457257.1"/>
    <property type="molecule type" value="Genomic_DNA"/>
</dbReference>
<dbReference type="InterPro" id="IPR001057">
    <property type="entry name" value="Glu/AcGlu_kinase"/>
</dbReference>
<dbReference type="GO" id="GO:0005737">
    <property type="term" value="C:cytoplasm"/>
    <property type="evidence" value="ECO:0007669"/>
    <property type="project" value="UniProtKB-SubCell"/>
</dbReference>
<feature type="binding site" evidence="9">
    <location>
        <position position="180"/>
    </location>
    <ligand>
        <name>substrate</name>
    </ligand>
</feature>
<comment type="caution">
    <text evidence="11">The sequence shown here is derived from an EMBL/GenBank/DDBJ whole genome shotgun (WGS) entry which is preliminary data.</text>
</comment>
<comment type="catalytic activity">
    <reaction evidence="8 9">
        <text>N-acetyl-L-glutamate + ATP = N-acetyl-L-glutamyl 5-phosphate + ADP</text>
        <dbReference type="Rhea" id="RHEA:14629"/>
        <dbReference type="ChEBI" id="CHEBI:30616"/>
        <dbReference type="ChEBI" id="CHEBI:44337"/>
        <dbReference type="ChEBI" id="CHEBI:57936"/>
        <dbReference type="ChEBI" id="CHEBI:456216"/>
        <dbReference type="EC" id="2.7.2.8"/>
    </reaction>
</comment>
<dbReference type="Gene3D" id="3.40.1160.10">
    <property type="entry name" value="Acetylglutamate kinase-like"/>
    <property type="match status" value="1"/>
</dbReference>
<organism evidence="11 12">
    <name type="scientific">Atopococcus tabaci</name>
    <dbReference type="NCBI Taxonomy" id="269774"/>
    <lineage>
        <taxon>Bacteria</taxon>
        <taxon>Bacillati</taxon>
        <taxon>Bacillota</taxon>
        <taxon>Bacilli</taxon>
        <taxon>Lactobacillales</taxon>
        <taxon>Carnobacteriaceae</taxon>
        <taxon>Atopococcus</taxon>
    </lineage>
</organism>
<evidence type="ECO:0000256" key="1">
    <source>
        <dbReference type="ARBA" id="ARBA00004828"/>
    </source>
</evidence>
<evidence type="ECO:0000256" key="6">
    <source>
        <dbReference type="ARBA" id="ARBA00022777"/>
    </source>
</evidence>
<keyword evidence="6 9" id="KW-0418">Kinase</keyword>
<proteinExistence type="inferred from homology"/>
<dbReference type="InterPro" id="IPR037528">
    <property type="entry name" value="ArgB"/>
</dbReference>
<dbReference type="GO" id="GO:0003991">
    <property type="term" value="F:acetylglutamate kinase activity"/>
    <property type="evidence" value="ECO:0007669"/>
    <property type="project" value="UniProtKB-UniRule"/>
</dbReference>
<evidence type="ECO:0000256" key="7">
    <source>
        <dbReference type="ARBA" id="ARBA00022840"/>
    </source>
</evidence>
<dbReference type="FunFam" id="3.40.1160.10:FF:000004">
    <property type="entry name" value="Acetylglutamate kinase"/>
    <property type="match status" value="1"/>
</dbReference>
<dbReference type="InterPro" id="IPR001048">
    <property type="entry name" value="Asp/Glu/Uridylate_kinase"/>
</dbReference>
<dbReference type="GO" id="GO:0042450">
    <property type="term" value="P:L-arginine biosynthetic process via ornithine"/>
    <property type="evidence" value="ECO:0007669"/>
    <property type="project" value="UniProtKB-UniRule"/>
</dbReference>
<keyword evidence="3 9" id="KW-0028">Amino-acid biosynthesis</keyword>
<evidence type="ECO:0000259" key="10">
    <source>
        <dbReference type="Pfam" id="PF00696"/>
    </source>
</evidence>
<evidence type="ECO:0000313" key="12">
    <source>
        <dbReference type="Proteomes" id="UP001171751"/>
    </source>
</evidence>